<feature type="domain" description="RNA ligase" evidence="1">
    <location>
        <begin position="185"/>
        <end position="365"/>
    </location>
</feature>
<evidence type="ECO:0000259" key="1">
    <source>
        <dbReference type="Pfam" id="PF09414"/>
    </source>
</evidence>
<keyword evidence="3" id="KW-1185">Reference proteome</keyword>
<dbReference type="AlphaFoldDB" id="A0AAD4I3Y6"/>
<dbReference type="Gene3D" id="3.30.470.30">
    <property type="entry name" value="DNA ligase/mRNA capping enzyme"/>
    <property type="match status" value="1"/>
</dbReference>
<protein>
    <recommendedName>
        <fullName evidence="1">RNA ligase domain-containing protein</fullName>
    </recommendedName>
</protein>
<evidence type="ECO:0000313" key="2">
    <source>
        <dbReference type="EMBL" id="KAG7292725.1"/>
    </source>
</evidence>
<reference evidence="2" key="1">
    <citation type="submission" date="2023-02" db="EMBL/GenBank/DDBJ databases">
        <authorList>
            <person name="Palmer J.M."/>
        </authorList>
    </citation>
    <scope>NUCLEOTIDE SEQUENCE</scope>
    <source>
        <strain evidence="2">FW57</strain>
    </source>
</reference>
<comment type="caution">
    <text evidence="2">The sequence shown here is derived from an EMBL/GenBank/DDBJ whole genome shotgun (WGS) entry which is preliminary data.</text>
</comment>
<dbReference type="EMBL" id="JAHCVI010000001">
    <property type="protein sequence ID" value="KAG7292725.1"/>
    <property type="molecule type" value="Genomic_DNA"/>
</dbReference>
<dbReference type="SUPFAM" id="SSF56091">
    <property type="entry name" value="DNA ligase/mRNA capping enzyme, catalytic domain"/>
    <property type="match status" value="1"/>
</dbReference>
<gene>
    <name evidence="2" type="ORF">NEMBOFW57_002764</name>
</gene>
<dbReference type="Pfam" id="PF21189">
    <property type="entry name" value="PHA02142"/>
    <property type="match status" value="1"/>
</dbReference>
<accession>A0AAD4I3Y6</accession>
<sequence>MADNAPSPAQPVLPVKRNLVSVRKVWKVEKLPVTSGAREFNAIHVDDLVLYFEIDSFIPTASRFWELFPSNSKNVDRFRGKEGFRVKSKWHGKHYLSQGLVYPLVFFPEINVPYKARVRAIGCEEATEELLSKSFARLLEVEKWEYTETAESLPNLGPPPGFIYWPGWIRIQNRDKSVFSNETKIWQITEKLDGVTMIVYKLAKDTPWATYIPDLPADCPTSMQDEHYRYGVCNRQEDMIDRDDNLYWQTAKQSGVLDKIHGFGLRNVAVQGEFVGATVEGNTMHYPDGLHEFVVFGVWNIDTATYLEPRRVVELCDKLGIKHVPVVAYTSLKGYARNVQDLLKKAEGRSRFGGVREGFVFNSFDGAEQFKVISNSWLSLTGK</sequence>
<proteinExistence type="predicted"/>
<organism evidence="2 3">
    <name type="scientific">Staphylotrichum longicolle</name>
    <dbReference type="NCBI Taxonomy" id="669026"/>
    <lineage>
        <taxon>Eukaryota</taxon>
        <taxon>Fungi</taxon>
        <taxon>Dikarya</taxon>
        <taxon>Ascomycota</taxon>
        <taxon>Pezizomycotina</taxon>
        <taxon>Sordariomycetes</taxon>
        <taxon>Sordariomycetidae</taxon>
        <taxon>Sordariales</taxon>
        <taxon>Chaetomiaceae</taxon>
        <taxon>Staphylotrichum</taxon>
    </lineage>
</organism>
<evidence type="ECO:0000313" key="3">
    <source>
        <dbReference type="Proteomes" id="UP001197093"/>
    </source>
</evidence>
<dbReference type="InterPro" id="IPR021122">
    <property type="entry name" value="RNA_ligase_dom_REL/Rnl2"/>
</dbReference>
<name>A0AAD4I3Y6_9PEZI</name>
<dbReference type="Pfam" id="PF09414">
    <property type="entry name" value="RNA_ligase"/>
    <property type="match status" value="1"/>
</dbReference>
<dbReference type="Proteomes" id="UP001197093">
    <property type="component" value="Unassembled WGS sequence"/>
</dbReference>